<protein>
    <submittedName>
        <fullName evidence="2">Uncharacterized protein</fullName>
    </submittedName>
</protein>
<organism evidence="2 3">
    <name type="scientific">Carnegiea gigantea</name>
    <dbReference type="NCBI Taxonomy" id="171969"/>
    <lineage>
        <taxon>Eukaryota</taxon>
        <taxon>Viridiplantae</taxon>
        <taxon>Streptophyta</taxon>
        <taxon>Embryophyta</taxon>
        <taxon>Tracheophyta</taxon>
        <taxon>Spermatophyta</taxon>
        <taxon>Magnoliopsida</taxon>
        <taxon>eudicotyledons</taxon>
        <taxon>Gunneridae</taxon>
        <taxon>Pentapetalae</taxon>
        <taxon>Caryophyllales</taxon>
        <taxon>Cactineae</taxon>
        <taxon>Cactaceae</taxon>
        <taxon>Cactoideae</taxon>
        <taxon>Echinocereeae</taxon>
        <taxon>Carnegiea</taxon>
    </lineage>
</organism>
<feature type="compositionally biased region" description="Basic and acidic residues" evidence="1">
    <location>
        <begin position="102"/>
        <end position="114"/>
    </location>
</feature>
<dbReference type="EMBL" id="JAKOGI010000396">
    <property type="protein sequence ID" value="KAJ8435661.1"/>
    <property type="molecule type" value="Genomic_DNA"/>
</dbReference>
<comment type="caution">
    <text evidence="2">The sequence shown here is derived from an EMBL/GenBank/DDBJ whole genome shotgun (WGS) entry which is preliminary data.</text>
</comment>
<dbReference type="OrthoDB" id="1822085at2759"/>
<proteinExistence type="predicted"/>
<sequence length="296" mass="33691">MLCCAEIWCKYKSFRKKMPVNLDKMKSAFHEKQATGEMSFAPGMVGSPSNQTQRSKGKAIDVVEHVGDNDEMNEGGSDDDIECLCAEESRSPPKTVRSSRKQKSEGGTSRDGKRQALLRWSSREEEVNQALAFLRMREKGKQQPSLTKQVQARLKQDPEVSAIGTDFIWSVMDYIHQNKEENLFLNLDDDFVVRYIKSSGMDMDDCTTDREECAMDEVEDQAVDTVVGYILECYLADRPRATFKERMPRGIGGESGAQYTHRLLSGNRPDLCRKVLRLEKDAFTHLIHIFMERGLV</sequence>
<dbReference type="Proteomes" id="UP001153076">
    <property type="component" value="Unassembled WGS sequence"/>
</dbReference>
<name>A0A9Q1QBT3_9CARY</name>
<evidence type="ECO:0000313" key="3">
    <source>
        <dbReference type="Proteomes" id="UP001153076"/>
    </source>
</evidence>
<reference evidence="2" key="1">
    <citation type="submission" date="2022-04" db="EMBL/GenBank/DDBJ databases">
        <title>Carnegiea gigantea Genome sequencing and assembly v2.</title>
        <authorList>
            <person name="Copetti D."/>
            <person name="Sanderson M.J."/>
            <person name="Burquez A."/>
            <person name="Wojciechowski M.F."/>
        </authorList>
    </citation>
    <scope>NUCLEOTIDE SEQUENCE</scope>
    <source>
        <strain evidence="2">SGP5-SGP5p</strain>
        <tissue evidence="2">Aerial part</tissue>
    </source>
</reference>
<evidence type="ECO:0000313" key="2">
    <source>
        <dbReference type="EMBL" id="KAJ8435661.1"/>
    </source>
</evidence>
<dbReference type="AlphaFoldDB" id="A0A9Q1QBT3"/>
<gene>
    <name evidence="2" type="ORF">Cgig2_015666</name>
</gene>
<keyword evidence="3" id="KW-1185">Reference proteome</keyword>
<feature type="region of interest" description="Disordered" evidence="1">
    <location>
        <begin position="39"/>
        <end position="58"/>
    </location>
</feature>
<accession>A0A9Q1QBT3</accession>
<feature type="region of interest" description="Disordered" evidence="1">
    <location>
        <begin position="87"/>
        <end position="117"/>
    </location>
</feature>
<evidence type="ECO:0000256" key="1">
    <source>
        <dbReference type="SAM" id="MobiDB-lite"/>
    </source>
</evidence>